<proteinExistence type="predicted"/>
<evidence type="ECO:0000313" key="2">
    <source>
        <dbReference type="Proteomes" id="UP000467164"/>
    </source>
</evidence>
<evidence type="ECO:0000313" key="1">
    <source>
        <dbReference type="EMBL" id="BBX58469.1"/>
    </source>
</evidence>
<keyword evidence="2" id="KW-1185">Reference proteome</keyword>
<dbReference type="KEGG" id="msho:MSHO_38140"/>
<name>A0A7I7LGH0_9MYCO</name>
<reference evidence="1 2" key="1">
    <citation type="journal article" date="2019" name="Emerg. Microbes Infect.">
        <title>Comprehensive subspecies identification of 175 nontuberculous mycobacteria species based on 7547 genomic profiles.</title>
        <authorList>
            <person name="Matsumoto Y."/>
            <person name="Kinjo T."/>
            <person name="Motooka D."/>
            <person name="Nabeya D."/>
            <person name="Jung N."/>
            <person name="Uechi K."/>
            <person name="Horii T."/>
            <person name="Iida T."/>
            <person name="Fujita J."/>
            <person name="Nakamura S."/>
        </authorList>
    </citation>
    <scope>NUCLEOTIDE SEQUENCE [LARGE SCALE GENOMIC DNA]</scope>
    <source>
        <strain evidence="1 2">JCM 12657</strain>
    </source>
</reference>
<sequence>MVQTIGDVWHGVSSAGVTANWYSEAEEVRTIRRSWVNPRCRIITGVRGFRFSFEVGRDGAGFVDQVRAPLVDAIHQFKVTAHVNGTGTGQPTGFISALTGTSEVVVPGTVSDAVVAADPNALQSVRLPRSQ</sequence>
<organism evidence="1 2">
    <name type="scientific">Mycobacterium shottsii</name>
    <dbReference type="NCBI Taxonomy" id="133549"/>
    <lineage>
        <taxon>Bacteria</taxon>
        <taxon>Bacillati</taxon>
        <taxon>Actinomycetota</taxon>
        <taxon>Actinomycetes</taxon>
        <taxon>Mycobacteriales</taxon>
        <taxon>Mycobacteriaceae</taxon>
        <taxon>Mycobacterium</taxon>
        <taxon>Mycobacterium ulcerans group</taxon>
    </lineage>
</organism>
<dbReference type="AlphaFoldDB" id="A0A7I7LGH0"/>
<gene>
    <name evidence="1" type="ORF">MSHO_38140</name>
</gene>
<dbReference type="SUPFAM" id="SSF56563">
    <property type="entry name" value="Major capsid protein gp5"/>
    <property type="match status" value="1"/>
</dbReference>
<dbReference type="Proteomes" id="UP000467164">
    <property type="component" value="Chromosome"/>
</dbReference>
<protein>
    <submittedName>
        <fullName evidence="1">Uncharacterized protein</fullName>
    </submittedName>
</protein>
<dbReference type="EMBL" id="AP022572">
    <property type="protein sequence ID" value="BBX58469.1"/>
    <property type="molecule type" value="Genomic_DNA"/>
</dbReference>
<accession>A0A7I7LGH0</accession>
<dbReference type="RefSeq" id="WP_259592947.1">
    <property type="nucleotide sequence ID" value="NZ_CP014860.2"/>
</dbReference>